<dbReference type="AlphaFoldDB" id="A0A0C9WNR1"/>
<name>A0A0C9WNR1_9AGAR</name>
<dbReference type="Proteomes" id="UP000054477">
    <property type="component" value="Unassembled WGS sequence"/>
</dbReference>
<reference evidence="2" key="2">
    <citation type="submission" date="2015-01" db="EMBL/GenBank/DDBJ databases">
        <title>Evolutionary Origins and Diversification of the Mycorrhizal Mutualists.</title>
        <authorList>
            <consortium name="DOE Joint Genome Institute"/>
            <consortium name="Mycorrhizal Genomics Consortium"/>
            <person name="Kohler A."/>
            <person name="Kuo A."/>
            <person name="Nagy L.G."/>
            <person name="Floudas D."/>
            <person name="Copeland A."/>
            <person name="Barry K.W."/>
            <person name="Cichocki N."/>
            <person name="Veneault-Fourrey C."/>
            <person name="LaButti K."/>
            <person name="Lindquist E.A."/>
            <person name="Lipzen A."/>
            <person name="Lundell T."/>
            <person name="Morin E."/>
            <person name="Murat C."/>
            <person name="Riley R."/>
            <person name="Ohm R."/>
            <person name="Sun H."/>
            <person name="Tunlid A."/>
            <person name="Henrissat B."/>
            <person name="Grigoriev I.V."/>
            <person name="Hibbett D.S."/>
            <person name="Martin F."/>
        </authorList>
    </citation>
    <scope>NUCLEOTIDE SEQUENCE [LARGE SCALE GENOMIC DNA]</scope>
    <source>
        <strain evidence="2">LaAM-08-1</strain>
    </source>
</reference>
<reference evidence="1 2" key="1">
    <citation type="submission" date="2014-04" db="EMBL/GenBank/DDBJ databases">
        <authorList>
            <consortium name="DOE Joint Genome Institute"/>
            <person name="Kuo A."/>
            <person name="Kohler A."/>
            <person name="Nagy L.G."/>
            <person name="Floudas D."/>
            <person name="Copeland A."/>
            <person name="Barry K.W."/>
            <person name="Cichocki N."/>
            <person name="Veneault-Fourrey C."/>
            <person name="LaButti K."/>
            <person name="Lindquist E.A."/>
            <person name="Lipzen A."/>
            <person name="Lundell T."/>
            <person name="Morin E."/>
            <person name="Murat C."/>
            <person name="Sun H."/>
            <person name="Tunlid A."/>
            <person name="Henrissat B."/>
            <person name="Grigoriev I.V."/>
            <person name="Hibbett D.S."/>
            <person name="Martin F."/>
            <person name="Nordberg H.P."/>
            <person name="Cantor M.N."/>
            <person name="Hua S.X."/>
        </authorList>
    </citation>
    <scope>NUCLEOTIDE SEQUENCE [LARGE SCALE GENOMIC DNA]</scope>
    <source>
        <strain evidence="1 2">LaAM-08-1</strain>
    </source>
</reference>
<proteinExistence type="predicted"/>
<protein>
    <recommendedName>
        <fullName evidence="3">F-box domain-containing protein</fullName>
    </recommendedName>
</protein>
<dbReference type="EMBL" id="KN838649">
    <property type="protein sequence ID" value="KIJ99309.1"/>
    <property type="molecule type" value="Genomic_DNA"/>
</dbReference>
<accession>A0A0C9WNR1</accession>
<evidence type="ECO:0000313" key="2">
    <source>
        <dbReference type="Proteomes" id="UP000054477"/>
    </source>
</evidence>
<dbReference type="SUPFAM" id="SSF52047">
    <property type="entry name" value="RNI-like"/>
    <property type="match status" value="1"/>
</dbReference>
<gene>
    <name evidence="1" type="ORF">K443DRAFT_680030</name>
</gene>
<dbReference type="OrthoDB" id="3039255at2759"/>
<evidence type="ECO:0000313" key="1">
    <source>
        <dbReference type="EMBL" id="KIJ99309.1"/>
    </source>
</evidence>
<keyword evidence="2" id="KW-1185">Reference proteome</keyword>
<dbReference type="HOGENOM" id="CLU_028894_2_0_1"/>
<evidence type="ECO:0008006" key="3">
    <source>
        <dbReference type="Google" id="ProtNLM"/>
    </source>
</evidence>
<organism evidence="1 2">
    <name type="scientific">Laccaria amethystina LaAM-08-1</name>
    <dbReference type="NCBI Taxonomy" id="1095629"/>
    <lineage>
        <taxon>Eukaryota</taxon>
        <taxon>Fungi</taxon>
        <taxon>Dikarya</taxon>
        <taxon>Basidiomycota</taxon>
        <taxon>Agaricomycotina</taxon>
        <taxon>Agaricomycetes</taxon>
        <taxon>Agaricomycetidae</taxon>
        <taxon>Agaricales</taxon>
        <taxon>Agaricineae</taxon>
        <taxon>Hydnangiaceae</taxon>
        <taxon>Laccaria</taxon>
    </lineage>
</organism>
<sequence>MRDIPYDVWLCITQFIPRNELLRLYGVDCTLFDIVMNERYRETRIYHLGDEMTRQCLVGLGFPGIARRVRTLHLRPHLFGKPLAFHGQKKSLSQSLLRKLSKEEKQSAATAKASVQLLRSITNLTNLVTLNLECQNYPVDDYDDFKLAIPFIMNGWLAYGSVLRTLSLKIPLEACKECLPSSLRLPSLEDLSIHIFTAYLTTDATKLVRSILVPFVNRHSLTIESLTISTPMAFNYNISPIFGELEYLPLLTKIDVYFPLISLQQTDSAGLHHLLKAQSANLLTLRIRFGHLFGLTTQPPAPCALFAHPMFKVSLPNLKSLELNILGHNTRLVQCVVPYLHQFRDSLTTLVLNHHQATHLEAYDIIDVFEHSSSRLLLLDLWLTHLSPSFLDVLSVKLPDLERLSLSFGTFVGHDHTFSMTRSYSHRHIPIQEFCSEMPNHVYAEWKLKHLKIGNVGYCAGILAQCETALAMSLPGVKTFDGLSRRDYLAKWDLVYCKVV</sequence>